<name>A0A1I7X1G7_HETBA</name>
<protein>
    <submittedName>
        <fullName evidence="2">Uncharacterized protein</fullName>
    </submittedName>
</protein>
<reference evidence="2" key="1">
    <citation type="submission" date="2016-11" db="UniProtKB">
        <authorList>
            <consortium name="WormBaseParasite"/>
        </authorList>
    </citation>
    <scope>IDENTIFICATION</scope>
</reference>
<evidence type="ECO:0000313" key="1">
    <source>
        <dbReference type="Proteomes" id="UP000095283"/>
    </source>
</evidence>
<accession>A0A1I7X1G7</accession>
<dbReference type="Proteomes" id="UP000095283">
    <property type="component" value="Unplaced"/>
</dbReference>
<keyword evidence="1" id="KW-1185">Reference proteome</keyword>
<organism evidence="1 2">
    <name type="scientific">Heterorhabditis bacteriophora</name>
    <name type="common">Entomopathogenic nematode worm</name>
    <dbReference type="NCBI Taxonomy" id="37862"/>
    <lineage>
        <taxon>Eukaryota</taxon>
        <taxon>Metazoa</taxon>
        <taxon>Ecdysozoa</taxon>
        <taxon>Nematoda</taxon>
        <taxon>Chromadorea</taxon>
        <taxon>Rhabditida</taxon>
        <taxon>Rhabditina</taxon>
        <taxon>Rhabditomorpha</taxon>
        <taxon>Strongyloidea</taxon>
        <taxon>Heterorhabditidae</taxon>
        <taxon>Heterorhabditis</taxon>
    </lineage>
</organism>
<sequence length="27" mass="3098">MRTMVSSRYVPSAIYAVRDISSCPIFF</sequence>
<dbReference type="AlphaFoldDB" id="A0A1I7X1G7"/>
<dbReference type="WBParaSite" id="Hba_11300">
    <property type="protein sequence ID" value="Hba_11300"/>
    <property type="gene ID" value="Hba_11300"/>
</dbReference>
<proteinExistence type="predicted"/>
<evidence type="ECO:0000313" key="2">
    <source>
        <dbReference type="WBParaSite" id="Hba_11300"/>
    </source>
</evidence>